<reference evidence="1 2" key="1">
    <citation type="submission" date="2018-06" db="EMBL/GenBank/DDBJ databases">
        <title>Genomic Encyclopedia of Archaeal and Bacterial Type Strains, Phase II (KMG-II): from individual species to whole genera.</title>
        <authorList>
            <person name="Goeker M."/>
        </authorList>
    </citation>
    <scope>NUCLEOTIDE SEQUENCE [LARGE SCALE GENOMIC DNA]</scope>
    <source>
        <strain evidence="1 2">DSM 29821</strain>
    </source>
</reference>
<dbReference type="EMBL" id="QLMA01000002">
    <property type="protein sequence ID" value="RAJ85380.1"/>
    <property type="molecule type" value="Genomic_DNA"/>
</dbReference>
<comment type="caution">
    <text evidence="1">The sequence shown here is derived from an EMBL/GenBank/DDBJ whole genome shotgun (WGS) entry which is preliminary data.</text>
</comment>
<protein>
    <submittedName>
        <fullName evidence="1">Uncharacterized protein</fullName>
    </submittedName>
</protein>
<name>A0A327W5V5_9BACT</name>
<gene>
    <name evidence="1" type="ORF">CLV59_10282</name>
</gene>
<proteinExistence type="predicted"/>
<keyword evidence="2" id="KW-1185">Reference proteome</keyword>
<sequence length="201" mass="22808">MKYYAALLILFACNPSPNPVSSMKQELIGIYQKDQFYREELTKSSANWHLWKKQDSLDAINLKRVTFILDSMGNPSRKLFGDTASLACFLVIQHADSAAQEKYLPVFEQAAKAGDLQWKDVVKMVDRLQLAKSGTQRYGTQYAPIKDPKTGYNTDKYQLSPIEDERNVDKRRQEVGLPPLATDAKKLGVDYIPPADTNHLH</sequence>
<dbReference type="InterPro" id="IPR046732">
    <property type="entry name" value="DUF6624"/>
</dbReference>
<evidence type="ECO:0000313" key="2">
    <source>
        <dbReference type="Proteomes" id="UP000249819"/>
    </source>
</evidence>
<organism evidence="1 2">
    <name type="scientific">Chitinophaga dinghuensis</name>
    <dbReference type="NCBI Taxonomy" id="1539050"/>
    <lineage>
        <taxon>Bacteria</taxon>
        <taxon>Pseudomonadati</taxon>
        <taxon>Bacteroidota</taxon>
        <taxon>Chitinophagia</taxon>
        <taxon>Chitinophagales</taxon>
        <taxon>Chitinophagaceae</taxon>
        <taxon>Chitinophaga</taxon>
    </lineage>
</organism>
<accession>A0A327W5V5</accession>
<dbReference type="Proteomes" id="UP000249819">
    <property type="component" value="Unassembled WGS sequence"/>
</dbReference>
<dbReference type="RefSeq" id="WP_111591046.1">
    <property type="nucleotide sequence ID" value="NZ_QLMA01000002.1"/>
</dbReference>
<dbReference type="Pfam" id="PF20329">
    <property type="entry name" value="DUF6624"/>
    <property type="match status" value="1"/>
</dbReference>
<dbReference type="OrthoDB" id="1164858at2"/>
<dbReference type="AlphaFoldDB" id="A0A327W5V5"/>
<evidence type="ECO:0000313" key="1">
    <source>
        <dbReference type="EMBL" id="RAJ85380.1"/>
    </source>
</evidence>